<dbReference type="Pfam" id="PF02321">
    <property type="entry name" value="OEP"/>
    <property type="match status" value="1"/>
</dbReference>
<keyword evidence="3" id="KW-0813">Transport</keyword>
<dbReference type="KEGG" id="ome:OLMES_2728"/>
<dbReference type="PANTHER" id="PTHR30026:SF20">
    <property type="entry name" value="OUTER MEMBRANE PROTEIN TOLC"/>
    <property type="match status" value="1"/>
</dbReference>
<accession>A0A1Y0I8G9</accession>
<comment type="similarity">
    <text evidence="2">Belongs to the outer membrane factor (OMF) (TC 1.B.17) family.</text>
</comment>
<keyword evidence="5" id="KW-0812">Transmembrane</keyword>
<dbReference type="InterPro" id="IPR003423">
    <property type="entry name" value="OMP_efflux"/>
</dbReference>
<evidence type="ECO:0000256" key="5">
    <source>
        <dbReference type="ARBA" id="ARBA00022692"/>
    </source>
</evidence>
<dbReference type="InterPro" id="IPR051906">
    <property type="entry name" value="TolC-like"/>
</dbReference>
<dbReference type="AlphaFoldDB" id="A0A1Y0I8G9"/>
<evidence type="ECO:0000256" key="7">
    <source>
        <dbReference type="ARBA" id="ARBA00023237"/>
    </source>
</evidence>
<evidence type="ECO:0000313" key="8">
    <source>
        <dbReference type="EMBL" id="ARU56778.1"/>
    </source>
</evidence>
<sequence length="451" mass="51100">MKGYFPTERHMNAVLGCALGFLVFTGTTQVAAELSIENAQQLAVSKDAGINQILYRSNAMKEDAGASAQLPDPTLVLGAQNFPTDTFKFDQEPMTQLKVGLRQMFPQGNTLSLQEMKMNIMASSMKSMAQTRYLNVTRMVRKNWLEVLYWQHAQDIIEEDKALFNQLIDVTRSLYSIGKVQQQDVLRAELESSRLDEKLIKAIRQGETERAGLARWIGRTAMTESWPSILPILLMPKDIVSSKNPDEALIIALIAEHPELVSLQQDVAAAERDIKLAKQKYQPLWGVELNYGYRGGKNMDGSDRSDFVSAMVNVSLPLFTTQRQDRSVKSATLRKEALKSSYQDKVYEMVGMIQTLSRRLMQTEEQLQLFEQSILSKARLQAEASLNAYQADAADFAEVMRAFLREQKDRLDYERLRVTRLQLLSELQYYVSFQTPKLGLTDPTKITGVSQ</sequence>
<dbReference type="GO" id="GO:0015288">
    <property type="term" value="F:porin activity"/>
    <property type="evidence" value="ECO:0007669"/>
    <property type="project" value="TreeGrafter"/>
</dbReference>
<organism evidence="8 9">
    <name type="scientific">Oleiphilus messinensis</name>
    <dbReference type="NCBI Taxonomy" id="141451"/>
    <lineage>
        <taxon>Bacteria</taxon>
        <taxon>Pseudomonadati</taxon>
        <taxon>Pseudomonadota</taxon>
        <taxon>Gammaproteobacteria</taxon>
        <taxon>Oceanospirillales</taxon>
        <taxon>Oleiphilaceae</taxon>
        <taxon>Oleiphilus</taxon>
    </lineage>
</organism>
<dbReference type="PANTHER" id="PTHR30026">
    <property type="entry name" value="OUTER MEMBRANE PROTEIN TOLC"/>
    <property type="match status" value="1"/>
</dbReference>
<dbReference type="EMBL" id="CP021425">
    <property type="protein sequence ID" value="ARU56778.1"/>
    <property type="molecule type" value="Genomic_DNA"/>
</dbReference>
<dbReference type="GO" id="GO:0015562">
    <property type="term" value="F:efflux transmembrane transporter activity"/>
    <property type="evidence" value="ECO:0007669"/>
    <property type="project" value="InterPro"/>
</dbReference>
<protein>
    <submittedName>
        <fullName evidence="8">Outer membrane protein</fullName>
    </submittedName>
</protein>
<evidence type="ECO:0000256" key="1">
    <source>
        <dbReference type="ARBA" id="ARBA00004442"/>
    </source>
</evidence>
<evidence type="ECO:0000256" key="6">
    <source>
        <dbReference type="ARBA" id="ARBA00023136"/>
    </source>
</evidence>
<name>A0A1Y0I8G9_9GAMM</name>
<dbReference type="Proteomes" id="UP000196027">
    <property type="component" value="Chromosome"/>
</dbReference>
<evidence type="ECO:0000313" key="9">
    <source>
        <dbReference type="Proteomes" id="UP000196027"/>
    </source>
</evidence>
<gene>
    <name evidence="8" type="ORF">OLMES_2728</name>
</gene>
<dbReference type="SUPFAM" id="SSF56954">
    <property type="entry name" value="Outer membrane efflux proteins (OEP)"/>
    <property type="match status" value="1"/>
</dbReference>
<keyword evidence="6" id="KW-0472">Membrane</keyword>
<dbReference type="Gene3D" id="1.20.1600.10">
    <property type="entry name" value="Outer membrane efflux proteins (OEP)"/>
    <property type="match status" value="1"/>
</dbReference>
<reference evidence="8 9" key="1">
    <citation type="submission" date="2017-05" db="EMBL/GenBank/DDBJ databases">
        <title>Genomic insights into alkan degradation activity of Oleiphilus messinensis.</title>
        <authorList>
            <person name="Kozyavkin S.A."/>
            <person name="Slesarev A.I."/>
            <person name="Golyshin P.N."/>
            <person name="Korzhenkov A."/>
            <person name="Golyshina O.N."/>
            <person name="Toshchakov S.V."/>
        </authorList>
    </citation>
    <scope>NUCLEOTIDE SEQUENCE [LARGE SCALE GENOMIC DNA]</scope>
    <source>
        <strain evidence="8 9">ME102</strain>
    </source>
</reference>
<keyword evidence="9" id="KW-1185">Reference proteome</keyword>
<dbReference type="GO" id="GO:1990281">
    <property type="term" value="C:efflux pump complex"/>
    <property type="evidence" value="ECO:0007669"/>
    <property type="project" value="TreeGrafter"/>
</dbReference>
<evidence type="ECO:0000256" key="2">
    <source>
        <dbReference type="ARBA" id="ARBA00007613"/>
    </source>
</evidence>
<proteinExistence type="inferred from homology"/>
<evidence type="ECO:0000256" key="3">
    <source>
        <dbReference type="ARBA" id="ARBA00022448"/>
    </source>
</evidence>
<dbReference type="GO" id="GO:0009279">
    <property type="term" value="C:cell outer membrane"/>
    <property type="evidence" value="ECO:0007669"/>
    <property type="project" value="UniProtKB-SubCell"/>
</dbReference>
<dbReference type="RefSeq" id="WP_198343328.1">
    <property type="nucleotide sequence ID" value="NZ_CP021425.1"/>
</dbReference>
<keyword evidence="4" id="KW-1134">Transmembrane beta strand</keyword>
<keyword evidence="7" id="KW-0998">Cell outer membrane</keyword>
<evidence type="ECO:0000256" key="4">
    <source>
        <dbReference type="ARBA" id="ARBA00022452"/>
    </source>
</evidence>
<comment type="subcellular location">
    <subcellularLocation>
        <location evidence="1">Cell outer membrane</location>
    </subcellularLocation>
</comment>